<organism evidence="2 3">
    <name type="scientific">Carnegiea gigantea</name>
    <dbReference type="NCBI Taxonomy" id="171969"/>
    <lineage>
        <taxon>Eukaryota</taxon>
        <taxon>Viridiplantae</taxon>
        <taxon>Streptophyta</taxon>
        <taxon>Embryophyta</taxon>
        <taxon>Tracheophyta</taxon>
        <taxon>Spermatophyta</taxon>
        <taxon>Magnoliopsida</taxon>
        <taxon>eudicotyledons</taxon>
        <taxon>Gunneridae</taxon>
        <taxon>Pentapetalae</taxon>
        <taxon>Caryophyllales</taxon>
        <taxon>Cactineae</taxon>
        <taxon>Cactaceae</taxon>
        <taxon>Cactoideae</taxon>
        <taxon>Echinocereeae</taxon>
        <taxon>Carnegiea</taxon>
    </lineage>
</organism>
<dbReference type="Gene3D" id="3.40.50.1820">
    <property type="entry name" value="alpha/beta hydrolase"/>
    <property type="match status" value="2"/>
</dbReference>
<accession>A0A9Q1JN67</accession>
<evidence type="ECO:0008006" key="4">
    <source>
        <dbReference type="Google" id="ProtNLM"/>
    </source>
</evidence>
<dbReference type="GO" id="GO:0047746">
    <property type="term" value="F:chlorophyllase activity"/>
    <property type="evidence" value="ECO:0007669"/>
    <property type="project" value="TreeGrafter"/>
</dbReference>
<dbReference type="InterPro" id="IPR029058">
    <property type="entry name" value="AB_hydrolase_fold"/>
</dbReference>
<comment type="caution">
    <text evidence="2">The sequence shown here is derived from an EMBL/GenBank/DDBJ whole genome shotgun (WGS) entry which is preliminary data.</text>
</comment>
<dbReference type="OrthoDB" id="2093222at2759"/>
<feature type="chain" id="PRO_5040390729" description="Chlorophyllase" evidence="1">
    <location>
        <begin position="24"/>
        <end position="352"/>
    </location>
</feature>
<keyword evidence="1" id="KW-0732">Signal</keyword>
<evidence type="ECO:0000256" key="1">
    <source>
        <dbReference type="SAM" id="SignalP"/>
    </source>
</evidence>
<gene>
    <name evidence="2" type="ORF">Cgig2_008881</name>
</gene>
<dbReference type="PANTHER" id="PTHR33428">
    <property type="entry name" value="CHLOROPHYLLASE-2, CHLOROPLASTIC"/>
    <property type="match status" value="1"/>
</dbReference>
<dbReference type="InterPro" id="IPR017395">
    <property type="entry name" value="Chlorophyllase-like"/>
</dbReference>
<dbReference type="PANTHER" id="PTHR33428:SF10">
    <property type="entry name" value="CHLOROPHYLLASE-1"/>
    <property type="match status" value="1"/>
</dbReference>
<reference evidence="2" key="1">
    <citation type="submission" date="2022-04" db="EMBL/GenBank/DDBJ databases">
        <title>Carnegiea gigantea Genome sequencing and assembly v2.</title>
        <authorList>
            <person name="Copetti D."/>
            <person name="Sanderson M.J."/>
            <person name="Burquez A."/>
            <person name="Wojciechowski M.F."/>
        </authorList>
    </citation>
    <scope>NUCLEOTIDE SEQUENCE</scope>
    <source>
        <strain evidence="2">SGP5-SGP5p</strain>
        <tissue evidence="2">Aerial part</tissue>
    </source>
</reference>
<evidence type="ECO:0000313" key="2">
    <source>
        <dbReference type="EMBL" id="KAJ8427521.1"/>
    </source>
</evidence>
<protein>
    <recommendedName>
        <fullName evidence="4">Chlorophyllase</fullName>
    </recommendedName>
</protein>
<dbReference type="GO" id="GO:0015996">
    <property type="term" value="P:chlorophyll catabolic process"/>
    <property type="evidence" value="ECO:0007669"/>
    <property type="project" value="TreeGrafter"/>
</dbReference>
<name>A0A9Q1JN67_9CARY</name>
<feature type="signal peptide" evidence="1">
    <location>
        <begin position="1"/>
        <end position="23"/>
    </location>
</feature>
<dbReference type="EMBL" id="JAKOGI010001135">
    <property type="protein sequence ID" value="KAJ8427521.1"/>
    <property type="molecule type" value="Genomic_DNA"/>
</dbReference>
<dbReference type="Proteomes" id="UP001153076">
    <property type="component" value="Unassembled WGS sequence"/>
</dbReference>
<sequence length="352" mass="38099">MATPCKWVTVLVMLLAMAFEVRPAFWPTLEVLQSVGSDLETLTAFETGVYKTTTTTVQKTHWAAPPETLLLVSPTTIGVYPIILFVPSALVQNTDYSQLLEHIASHGYIVVAPQTWPLIIPSQANEIEMAASVVNWIPNFLRYVLPEHVQGSKDLLAVSGHGRGGKTAFALALGVSKTKLTVQISALIGLDPIEGVNKLVRTKPYILKYIPNSFDLSIPTMVTGTGLGNHSKIPFGPSCTANGVNYEDYFNECRSGTLFVVADYGHFDLLNDKLSVAGLAASAGCVSGKGAKDLIRRTIGGLVVAYLDSSFLEKHSNYVNIITNPSLAPARLDPIETKTRTLGDGIRYYSEV</sequence>
<dbReference type="AlphaFoldDB" id="A0A9Q1JN67"/>
<proteinExistence type="predicted"/>
<keyword evidence="3" id="KW-1185">Reference proteome</keyword>
<evidence type="ECO:0000313" key="3">
    <source>
        <dbReference type="Proteomes" id="UP001153076"/>
    </source>
</evidence>
<dbReference type="SUPFAM" id="SSF53474">
    <property type="entry name" value="alpha/beta-Hydrolases"/>
    <property type="match status" value="1"/>
</dbReference>
<dbReference type="Pfam" id="PF07224">
    <property type="entry name" value="Chlorophyllase"/>
    <property type="match status" value="1"/>
</dbReference>